<proteinExistence type="predicted"/>
<feature type="transmembrane region" description="Helical" evidence="1">
    <location>
        <begin position="34"/>
        <end position="55"/>
    </location>
</feature>
<dbReference type="AlphaFoldDB" id="A0A1I2LAK9"/>
<evidence type="ECO:0000256" key="1">
    <source>
        <dbReference type="SAM" id="Phobius"/>
    </source>
</evidence>
<organism evidence="2 3">
    <name type="scientific">Actinopolymorpha cephalotaxi</name>
    <dbReference type="NCBI Taxonomy" id="504797"/>
    <lineage>
        <taxon>Bacteria</taxon>
        <taxon>Bacillati</taxon>
        <taxon>Actinomycetota</taxon>
        <taxon>Actinomycetes</taxon>
        <taxon>Propionibacteriales</taxon>
        <taxon>Actinopolymorphaceae</taxon>
        <taxon>Actinopolymorpha</taxon>
    </lineage>
</organism>
<accession>A0A1I2LAK9</accession>
<gene>
    <name evidence="2" type="ORF">SAMN05421678_1029</name>
</gene>
<keyword evidence="1" id="KW-0472">Membrane</keyword>
<sequence>MADDREGIRPRLLQTRPMPATSDGIQVAGRWRSVGAAVLAVVLSAAISSCALLGYPAVELGHDPKLDAGLGRLSDNATGARLADLTDFEWDIVYVFGEGDPADEINHAAGMKIVRRGRFVEDSVCLFIFKLDGKVVRHLRAPQIVHPGMGDRDVRVEPARTSPKPVSLELVYPDR</sequence>
<dbReference type="Proteomes" id="UP000199052">
    <property type="component" value="Unassembled WGS sequence"/>
</dbReference>
<protein>
    <submittedName>
        <fullName evidence="2">Uncharacterized protein</fullName>
    </submittedName>
</protein>
<name>A0A1I2LAK9_9ACTN</name>
<keyword evidence="1" id="KW-0812">Transmembrane</keyword>
<keyword evidence="1" id="KW-1133">Transmembrane helix</keyword>
<evidence type="ECO:0000313" key="2">
    <source>
        <dbReference type="EMBL" id="SFF75578.1"/>
    </source>
</evidence>
<reference evidence="2 3" key="1">
    <citation type="submission" date="2016-10" db="EMBL/GenBank/DDBJ databases">
        <authorList>
            <person name="de Groot N.N."/>
        </authorList>
    </citation>
    <scope>NUCLEOTIDE SEQUENCE [LARGE SCALE GENOMIC DNA]</scope>
    <source>
        <strain evidence="2 3">CPCC 202808</strain>
    </source>
</reference>
<evidence type="ECO:0000313" key="3">
    <source>
        <dbReference type="Proteomes" id="UP000199052"/>
    </source>
</evidence>
<dbReference type="EMBL" id="FOOI01000002">
    <property type="protein sequence ID" value="SFF75578.1"/>
    <property type="molecule type" value="Genomic_DNA"/>
</dbReference>